<feature type="region of interest" description="Disordered" evidence="1">
    <location>
        <begin position="203"/>
        <end position="461"/>
    </location>
</feature>
<organism evidence="2 3">
    <name type="scientific">Microdochium trichocladiopsis</name>
    <dbReference type="NCBI Taxonomy" id="1682393"/>
    <lineage>
        <taxon>Eukaryota</taxon>
        <taxon>Fungi</taxon>
        <taxon>Dikarya</taxon>
        <taxon>Ascomycota</taxon>
        <taxon>Pezizomycotina</taxon>
        <taxon>Sordariomycetes</taxon>
        <taxon>Xylariomycetidae</taxon>
        <taxon>Xylariales</taxon>
        <taxon>Microdochiaceae</taxon>
        <taxon>Microdochium</taxon>
    </lineage>
</organism>
<protein>
    <submittedName>
        <fullName evidence="2">Uncharacterized protein</fullName>
    </submittedName>
</protein>
<dbReference type="Proteomes" id="UP000756346">
    <property type="component" value="Unassembled WGS sequence"/>
</dbReference>
<feature type="compositionally biased region" description="Low complexity" evidence="1">
    <location>
        <begin position="264"/>
        <end position="283"/>
    </location>
</feature>
<evidence type="ECO:0000313" key="2">
    <source>
        <dbReference type="EMBL" id="KAH7020993.1"/>
    </source>
</evidence>
<feature type="compositionally biased region" description="Basic and acidic residues" evidence="1">
    <location>
        <begin position="416"/>
        <end position="443"/>
    </location>
</feature>
<dbReference type="EMBL" id="JAGTJQ010000010">
    <property type="protein sequence ID" value="KAH7020993.1"/>
    <property type="molecule type" value="Genomic_DNA"/>
</dbReference>
<reference evidence="2" key="1">
    <citation type="journal article" date="2021" name="Nat. Commun.">
        <title>Genetic determinants of endophytism in the Arabidopsis root mycobiome.</title>
        <authorList>
            <person name="Mesny F."/>
            <person name="Miyauchi S."/>
            <person name="Thiergart T."/>
            <person name="Pickel B."/>
            <person name="Atanasova L."/>
            <person name="Karlsson M."/>
            <person name="Huettel B."/>
            <person name="Barry K.W."/>
            <person name="Haridas S."/>
            <person name="Chen C."/>
            <person name="Bauer D."/>
            <person name="Andreopoulos W."/>
            <person name="Pangilinan J."/>
            <person name="LaButti K."/>
            <person name="Riley R."/>
            <person name="Lipzen A."/>
            <person name="Clum A."/>
            <person name="Drula E."/>
            <person name="Henrissat B."/>
            <person name="Kohler A."/>
            <person name="Grigoriev I.V."/>
            <person name="Martin F.M."/>
            <person name="Hacquard S."/>
        </authorList>
    </citation>
    <scope>NUCLEOTIDE SEQUENCE</scope>
    <source>
        <strain evidence="2">MPI-CAGE-CH-0230</strain>
    </source>
</reference>
<feature type="compositionally biased region" description="Low complexity" evidence="1">
    <location>
        <begin position="340"/>
        <end position="355"/>
    </location>
</feature>
<name>A0A9P8XYQ6_9PEZI</name>
<dbReference type="GeneID" id="70184788"/>
<dbReference type="RefSeq" id="XP_046007194.1">
    <property type="nucleotide sequence ID" value="XM_046155242.1"/>
</dbReference>
<feature type="compositionally biased region" description="Gly residues" evidence="1">
    <location>
        <begin position="445"/>
        <end position="461"/>
    </location>
</feature>
<accession>A0A9P8XYQ6</accession>
<feature type="compositionally biased region" description="Acidic residues" evidence="1">
    <location>
        <begin position="318"/>
        <end position="327"/>
    </location>
</feature>
<dbReference type="OrthoDB" id="4204700at2759"/>
<gene>
    <name evidence="2" type="ORF">B0I36DRAFT_333584</name>
</gene>
<evidence type="ECO:0000256" key="1">
    <source>
        <dbReference type="SAM" id="MobiDB-lite"/>
    </source>
</evidence>
<proteinExistence type="predicted"/>
<dbReference type="AlphaFoldDB" id="A0A9P8XYQ6"/>
<comment type="caution">
    <text evidence="2">The sequence shown here is derived from an EMBL/GenBank/DDBJ whole genome shotgun (WGS) entry which is preliminary data.</text>
</comment>
<sequence>MATLEQRDAALADFAQKVKNEFLEENANVDYSKLRRPGFFSRFLWMGEHAHRAYIWSQLAKEATFAGRKVTATEVDALVEHLDWVWRTRATAQPLSLLLAGFMTWRSRKVFKFPFITPWSSFKPDVFPSESMPLLRGPRARTCWHAARFTCYAPPSWFVMQWIVSEVSVGGYEKGKGTDPRLRELMQQIRATRQAELAKRFAGARPGGQGAQGQTSQPDIRYPRQSQQRPQQEPSYRDDAPPTNGSGAGSETWGKTEGYAETTSYASSSASPSAYRPAPSYGQQPPPSSLPSTPSYSPPPQSQTSPQPGGWAGTSSAFDDDSDDFDDMSPVSPAARRQEAAAAAAANAANSGASAWDRIRKQGAAGVQQQQQQTQTDSGAQWGSNTNTNNAAGGWSSIRQRNSPANSESWTYTAADEEREKRLYEKEKAQKEFDAMVEKERKGQGSSGGSGGSGGGRGWWS</sequence>
<evidence type="ECO:0000313" key="3">
    <source>
        <dbReference type="Proteomes" id="UP000756346"/>
    </source>
</evidence>
<feature type="compositionally biased region" description="Low complexity" evidence="1">
    <location>
        <begin position="223"/>
        <end position="234"/>
    </location>
</feature>
<feature type="compositionally biased region" description="Polar residues" evidence="1">
    <location>
        <begin position="397"/>
        <end position="412"/>
    </location>
</feature>
<keyword evidence="3" id="KW-1185">Reference proteome</keyword>
<feature type="compositionally biased region" description="Low complexity" evidence="1">
    <location>
        <begin position="368"/>
        <end position="396"/>
    </location>
</feature>